<dbReference type="Proteomes" id="UP000030004">
    <property type="component" value="Unassembled WGS sequence"/>
</dbReference>
<keyword evidence="11" id="KW-1185">Reference proteome</keyword>
<feature type="transmembrane region" description="Helical" evidence="9">
    <location>
        <begin position="12"/>
        <end position="35"/>
    </location>
</feature>
<dbReference type="InterPro" id="IPR052157">
    <property type="entry name" value="BCAA_transport_permease"/>
</dbReference>
<dbReference type="EMBL" id="AQQX01000001">
    <property type="protein sequence ID" value="KGM50001.1"/>
    <property type="molecule type" value="Genomic_DNA"/>
</dbReference>
<proteinExistence type="inferred from homology"/>
<evidence type="ECO:0000256" key="4">
    <source>
        <dbReference type="ARBA" id="ARBA00022692"/>
    </source>
</evidence>
<keyword evidence="3" id="KW-1003">Cell membrane</keyword>
<dbReference type="AlphaFoldDB" id="A0A0A0EGB8"/>
<dbReference type="InterPro" id="IPR001851">
    <property type="entry name" value="ABC_transp_permease"/>
</dbReference>
<evidence type="ECO:0000256" key="2">
    <source>
        <dbReference type="ARBA" id="ARBA00022448"/>
    </source>
</evidence>
<keyword evidence="5" id="KW-0029">Amino-acid transport</keyword>
<evidence type="ECO:0000256" key="6">
    <source>
        <dbReference type="ARBA" id="ARBA00022989"/>
    </source>
</evidence>
<evidence type="ECO:0000256" key="3">
    <source>
        <dbReference type="ARBA" id="ARBA00022475"/>
    </source>
</evidence>
<evidence type="ECO:0000313" key="10">
    <source>
        <dbReference type="EMBL" id="KGM50001.1"/>
    </source>
</evidence>
<dbReference type="CDD" id="cd06582">
    <property type="entry name" value="TM_PBP1_LivH_like"/>
    <property type="match status" value="1"/>
</dbReference>
<evidence type="ECO:0000256" key="7">
    <source>
        <dbReference type="ARBA" id="ARBA00023136"/>
    </source>
</evidence>
<keyword evidence="2" id="KW-0813">Transport</keyword>
<feature type="transmembrane region" description="Helical" evidence="9">
    <location>
        <begin position="185"/>
        <end position="211"/>
    </location>
</feature>
<dbReference type="STRING" id="1461694.ATO9_00390"/>
<keyword evidence="7 9" id="KW-0472">Membrane</keyword>
<evidence type="ECO:0000256" key="9">
    <source>
        <dbReference type="SAM" id="Phobius"/>
    </source>
</evidence>
<dbReference type="GO" id="GO:0022857">
    <property type="term" value="F:transmembrane transporter activity"/>
    <property type="evidence" value="ECO:0007669"/>
    <property type="project" value="InterPro"/>
</dbReference>
<feature type="transmembrane region" description="Helical" evidence="9">
    <location>
        <begin position="217"/>
        <end position="238"/>
    </location>
</feature>
<organism evidence="10 11">
    <name type="scientific">Pseudooceanicola atlanticus</name>
    <dbReference type="NCBI Taxonomy" id="1461694"/>
    <lineage>
        <taxon>Bacteria</taxon>
        <taxon>Pseudomonadati</taxon>
        <taxon>Pseudomonadota</taxon>
        <taxon>Alphaproteobacteria</taxon>
        <taxon>Rhodobacterales</taxon>
        <taxon>Paracoccaceae</taxon>
        <taxon>Pseudooceanicola</taxon>
    </lineage>
</organism>
<feature type="transmembrane region" description="Helical" evidence="9">
    <location>
        <begin position="47"/>
        <end position="79"/>
    </location>
</feature>
<reference evidence="10 11" key="1">
    <citation type="journal article" date="2015" name="Antonie Van Leeuwenhoek">
        <title>Pseudooceanicola atlanticus gen. nov. sp. nov., isolated from surface seawater of the Atlantic Ocean and reclassification of Oceanicola batsensis, Oceanicola marinus, Oceanicola nitratireducens, Oceanicola nanhaiensis, Oceanicola antarcticus and Oceanicola flagellatus, as Pseudooceanicola batsensis comb. nov., Pseudooceanicola marinus comb. nov., Pseudooceanicola nitratireducens comb. nov., Pseudooceanicola nanhaiensis comb. nov., Pseudooceanicola antarcticus comb. nov., and Pseudooceanicola flagellatus comb. nov.</title>
        <authorList>
            <person name="Lai Q."/>
            <person name="Li G."/>
            <person name="Liu X."/>
            <person name="Du Y."/>
            <person name="Sun F."/>
            <person name="Shao Z."/>
        </authorList>
    </citation>
    <scope>NUCLEOTIDE SEQUENCE [LARGE SCALE GENOMIC DNA]</scope>
    <source>
        <strain evidence="10 11">22II-s11g</strain>
    </source>
</reference>
<feature type="transmembrane region" description="Helical" evidence="9">
    <location>
        <begin position="134"/>
        <end position="156"/>
    </location>
</feature>
<feature type="transmembrane region" description="Helical" evidence="9">
    <location>
        <begin position="91"/>
        <end position="114"/>
    </location>
</feature>
<protein>
    <submittedName>
        <fullName evidence="10">Urea ABC transporter</fullName>
    </submittedName>
</protein>
<feature type="transmembrane region" description="Helical" evidence="9">
    <location>
        <begin position="250"/>
        <end position="272"/>
    </location>
</feature>
<evidence type="ECO:0000256" key="5">
    <source>
        <dbReference type="ARBA" id="ARBA00022970"/>
    </source>
</evidence>
<dbReference type="GO" id="GO:0005886">
    <property type="term" value="C:plasma membrane"/>
    <property type="evidence" value="ECO:0007669"/>
    <property type="project" value="UniProtKB-SubCell"/>
</dbReference>
<accession>A0A0A0EGB8</accession>
<dbReference type="Pfam" id="PF02653">
    <property type="entry name" value="BPD_transp_2"/>
    <property type="match status" value="1"/>
</dbReference>
<keyword evidence="4 9" id="KW-0812">Transmembrane</keyword>
<evidence type="ECO:0000313" key="11">
    <source>
        <dbReference type="Proteomes" id="UP000030004"/>
    </source>
</evidence>
<dbReference type="GO" id="GO:0006865">
    <property type="term" value="P:amino acid transport"/>
    <property type="evidence" value="ECO:0007669"/>
    <property type="project" value="UniProtKB-KW"/>
</dbReference>
<keyword evidence="6 9" id="KW-1133">Transmembrane helix</keyword>
<evidence type="ECO:0000256" key="1">
    <source>
        <dbReference type="ARBA" id="ARBA00004651"/>
    </source>
</evidence>
<gene>
    <name evidence="10" type="ORF">ATO9_00390</name>
</gene>
<dbReference type="RefSeq" id="WP_043743590.1">
    <property type="nucleotide sequence ID" value="NZ_AQQX01000001.1"/>
</dbReference>
<comment type="subcellular location">
    <subcellularLocation>
        <location evidence="1">Cell membrane</location>
        <topology evidence="1">Multi-pass membrane protein</topology>
    </subcellularLocation>
</comment>
<evidence type="ECO:0000256" key="8">
    <source>
        <dbReference type="ARBA" id="ARBA00037998"/>
    </source>
</evidence>
<sequence length="288" mass="30113">MDISFVILVEMLYAIASLVLISAGLAVVFGMMKVINLAHGEFMMMGGYATITAVGLGVNVFVAMLVIAPLIVGLIGLVVERLVIRHLYGRLIDTMLATWGLSLMFIGLATMIFGNTTTGISTPIQGFSVGDYQVNGYNFFIIVMAILLVVLLYAVFKGTRAGLIARGTMQRSDMAAALGYSPDRIYMATFFCGSALSGLAGAILAPLVGLVPTSGGAYIAKAFITVIAGGPSLIAGLVSSAASFGFVSQVFTFAISPVIGEVALLVAAVILLRAMPQGITSRFFKGKL</sequence>
<dbReference type="PANTHER" id="PTHR11795:SF447">
    <property type="entry name" value="ABC TRANSPORTER PERMEASE PROTEIN"/>
    <property type="match status" value="1"/>
</dbReference>
<dbReference type="OrthoDB" id="9807115at2"/>
<comment type="similarity">
    <text evidence="8">Belongs to the binding-protein-dependent transport system permease family. LivHM subfamily.</text>
</comment>
<name>A0A0A0EGB8_9RHOB</name>
<comment type="caution">
    <text evidence="10">The sequence shown here is derived from an EMBL/GenBank/DDBJ whole genome shotgun (WGS) entry which is preliminary data.</text>
</comment>
<dbReference type="PANTHER" id="PTHR11795">
    <property type="entry name" value="BRANCHED-CHAIN AMINO ACID TRANSPORT SYSTEM PERMEASE PROTEIN LIVH"/>
    <property type="match status" value="1"/>
</dbReference>
<dbReference type="eggNOG" id="COG0559">
    <property type="taxonomic scope" value="Bacteria"/>
</dbReference>